<dbReference type="InterPro" id="IPR000298">
    <property type="entry name" value="Cyt_c_oxidase-like_su3"/>
</dbReference>
<dbReference type="PROSITE" id="PS50253">
    <property type="entry name" value="COX3"/>
    <property type="match status" value="1"/>
</dbReference>
<keyword evidence="5 6" id="KW-0472">Membrane</keyword>
<feature type="transmembrane region" description="Helical" evidence="6">
    <location>
        <begin position="45"/>
        <end position="64"/>
    </location>
</feature>
<evidence type="ECO:0000256" key="6">
    <source>
        <dbReference type="SAM" id="Phobius"/>
    </source>
</evidence>
<evidence type="ECO:0000259" key="7">
    <source>
        <dbReference type="PROSITE" id="PS50253"/>
    </source>
</evidence>
<organism evidence="8">
    <name type="scientific">marine metagenome</name>
    <dbReference type="NCBI Taxonomy" id="408172"/>
    <lineage>
        <taxon>unclassified sequences</taxon>
        <taxon>metagenomes</taxon>
        <taxon>ecological metagenomes</taxon>
    </lineage>
</organism>
<gene>
    <name evidence="8" type="ORF">METZ01_LOCUS350347</name>
</gene>
<evidence type="ECO:0000256" key="4">
    <source>
        <dbReference type="ARBA" id="ARBA00022989"/>
    </source>
</evidence>
<name>A0A382RIJ0_9ZZZZ</name>
<keyword evidence="3 6" id="KW-0812">Transmembrane</keyword>
<proteinExistence type="inferred from homology"/>
<dbReference type="GO" id="GO:0019646">
    <property type="term" value="P:aerobic electron transport chain"/>
    <property type="evidence" value="ECO:0007669"/>
    <property type="project" value="InterPro"/>
</dbReference>
<evidence type="ECO:0000256" key="5">
    <source>
        <dbReference type="ARBA" id="ARBA00023136"/>
    </source>
</evidence>
<dbReference type="GO" id="GO:0016020">
    <property type="term" value="C:membrane"/>
    <property type="evidence" value="ECO:0007669"/>
    <property type="project" value="UniProtKB-SubCell"/>
</dbReference>
<dbReference type="Gene3D" id="1.20.120.80">
    <property type="entry name" value="Cytochrome c oxidase, subunit III, four-helix bundle"/>
    <property type="match status" value="1"/>
</dbReference>
<evidence type="ECO:0000256" key="1">
    <source>
        <dbReference type="ARBA" id="ARBA00004141"/>
    </source>
</evidence>
<dbReference type="AlphaFoldDB" id="A0A382RIJ0"/>
<evidence type="ECO:0000256" key="3">
    <source>
        <dbReference type="ARBA" id="ARBA00022692"/>
    </source>
</evidence>
<dbReference type="PANTHER" id="PTHR11403">
    <property type="entry name" value="CYTOCHROME C OXIDASE SUBUNIT III"/>
    <property type="match status" value="1"/>
</dbReference>
<evidence type="ECO:0000313" key="8">
    <source>
        <dbReference type="EMBL" id="SVC97493.1"/>
    </source>
</evidence>
<protein>
    <recommendedName>
        <fullName evidence="7">Heme-copper oxidase subunit III family profile domain-containing protein</fullName>
    </recommendedName>
</protein>
<evidence type="ECO:0000256" key="2">
    <source>
        <dbReference type="ARBA" id="ARBA00010581"/>
    </source>
</evidence>
<sequence>MSQIKRKTSKQLLWVGIAGISMFFAGLTSAYIVRKAEGNWQEFDMPVWFWYSTITIVISSILLIITKRKIKKNNPILIWVLATFFLGLLFTKFQFNGWQELVSQKIYLTGEGSNVAGSFLYVITLSHLVHLIGGLIALLVTSINAKRGKYSSENYLGLEITSIYW</sequence>
<feature type="transmembrane region" description="Helical" evidence="6">
    <location>
        <begin position="12"/>
        <end position="33"/>
    </location>
</feature>
<feature type="domain" description="Heme-copper oxidase subunit III family profile" evidence="7">
    <location>
        <begin position="1"/>
        <end position="165"/>
    </location>
</feature>
<comment type="similarity">
    <text evidence="2">Belongs to the cytochrome c oxidase subunit 3 family.</text>
</comment>
<dbReference type="SUPFAM" id="SSF81452">
    <property type="entry name" value="Cytochrome c oxidase subunit III-like"/>
    <property type="match status" value="1"/>
</dbReference>
<dbReference type="PANTHER" id="PTHR11403:SF10">
    <property type="entry name" value="CYTOCHROME C OXIDASE"/>
    <property type="match status" value="1"/>
</dbReference>
<comment type="subcellular location">
    <subcellularLocation>
        <location evidence="1">Membrane</location>
        <topology evidence="1">Multi-pass membrane protein</topology>
    </subcellularLocation>
</comment>
<feature type="transmembrane region" description="Helical" evidence="6">
    <location>
        <begin position="115"/>
        <end position="140"/>
    </location>
</feature>
<dbReference type="EMBL" id="UINC01121971">
    <property type="protein sequence ID" value="SVC97493.1"/>
    <property type="molecule type" value="Genomic_DNA"/>
</dbReference>
<feature type="transmembrane region" description="Helical" evidence="6">
    <location>
        <begin position="76"/>
        <end position="95"/>
    </location>
</feature>
<keyword evidence="4 6" id="KW-1133">Transmembrane helix</keyword>
<dbReference type="GO" id="GO:0004129">
    <property type="term" value="F:cytochrome-c oxidase activity"/>
    <property type="evidence" value="ECO:0007669"/>
    <property type="project" value="InterPro"/>
</dbReference>
<accession>A0A382RIJ0</accession>
<dbReference type="InterPro" id="IPR035973">
    <property type="entry name" value="Cyt_c_oxidase_su3-like_sf"/>
</dbReference>
<reference evidence="8" key="1">
    <citation type="submission" date="2018-05" db="EMBL/GenBank/DDBJ databases">
        <authorList>
            <person name="Lanie J.A."/>
            <person name="Ng W.-L."/>
            <person name="Kazmierczak K.M."/>
            <person name="Andrzejewski T.M."/>
            <person name="Davidsen T.M."/>
            <person name="Wayne K.J."/>
            <person name="Tettelin H."/>
            <person name="Glass J.I."/>
            <person name="Rusch D."/>
            <person name="Podicherti R."/>
            <person name="Tsui H.-C.T."/>
            <person name="Winkler M.E."/>
        </authorList>
    </citation>
    <scope>NUCLEOTIDE SEQUENCE</scope>
</reference>
<dbReference type="InterPro" id="IPR024791">
    <property type="entry name" value="Cyt_c/ubiquinol_Oxase_su3"/>
</dbReference>
<dbReference type="InterPro" id="IPR013833">
    <property type="entry name" value="Cyt_c_oxidase_su3_a-hlx"/>
</dbReference>
<feature type="non-terminal residue" evidence="8">
    <location>
        <position position="165"/>
    </location>
</feature>